<dbReference type="InterPro" id="IPR036249">
    <property type="entry name" value="Thioredoxin-like_sf"/>
</dbReference>
<dbReference type="SUPFAM" id="SSF52833">
    <property type="entry name" value="Thioredoxin-like"/>
    <property type="match status" value="1"/>
</dbReference>
<protein>
    <submittedName>
        <fullName evidence="2">Glutaredoxin</fullName>
    </submittedName>
</protein>
<name>A0A135Z3J4_GARVA</name>
<dbReference type="Pfam" id="PF00462">
    <property type="entry name" value="Glutaredoxin"/>
    <property type="match status" value="1"/>
</dbReference>
<accession>A0A135Z3J4</accession>
<dbReference type="PROSITE" id="PS51354">
    <property type="entry name" value="GLUTAREDOXIN_2"/>
    <property type="match status" value="1"/>
</dbReference>
<dbReference type="PATRIC" id="fig|2702.101.peg.1188"/>
<dbReference type="PANTHER" id="PTHR34386:SF1">
    <property type="entry name" value="GLUTAREDOXIN-LIKE PROTEIN NRDH"/>
    <property type="match status" value="1"/>
</dbReference>
<comment type="caution">
    <text evidence="2">The sequence shown here is derived from an EMBL/GenBank/DDBJ whole genome shotgun (WGS) entry which is preliminary data.</text>
</comment>
<sequence>MDFCTSDFEKNNTAKTYDTDASSQANKLQIHVYGADWCGDCIRAKSALNRYGAEFVWHDIESEEGAEEKAIEISGQKHIPVVTFPDNSFMVEPSAIQIKEKLDSLK</sequence>
<evidence type="ECO:0000313" key="3">
    <source>
        <dbReference type="Proteomes" id="UP000070505"/>
    </source>
</evidence>
<dbReference type="InterPro" id="IPR051548">
    <property type="entry name" value="Grx-like_ET"/>
</dbReference>
<dbReference type="GO" id="GO:0009055">
    <property type="term" value="F:electron transfer activity"/>
    <property type="evidence" value="ECO:0007669"/>
    <property type="project" value="TreeGrafter"/>
</dbReference>
<dbReference type="AlphaFoldDB" id="A0A135Z3J4"/>
<dbReference type="CDD" id="cd02976">
    <property type="entry name" value="NrdH"/>
    <property type="match status" value="1"/>
</dbReference>
<proteinExistence type="predicted"/>
<feature type="domain" description="Glutaredoxin" evidence="1">
    <location>
        <begin position="32"/>
        <end position="84"/>
    </location>
</feature>
<dbReference type="InterPro" id="IPR002109">
    <property type="entry name" value="Glutaredoxin"/>
</dbReference>
<dbReference type="Proteomes" id="UP000070505">
    <property type="component" value="Unassembled WGS sequence"/>
</dbReference>
<dbReference type="Gene3D" id="3.40.30.10">
    <property type="entry name" value="Glutaredoxin"/>
    <property type="match status" value="1"/>
</dbReference>
<dbReference type="GO" id="GO:0045454">
    <property type="term" value="P:cell redox homeostasis"/>
    <property type="evidence" value="ECO:0007669"/>
    <property type="project" value="TreeGrafter"/>
</dbReference>
<gene>
    <name evidence="2" type="ORF">HMPREF3230_01201</name>
</gene>
<dbReference type="PANTHER" id="PTHR34386">
    <property type="entry name" value="GLUTAREDOXIN"/>
    <property type="match status" value="1"/>
</dbReference>
<dbReference type="EMBL" id="LSRC01000049">
    <property type="protein sequence ID" value="KXI16230.1"/>
    <property type="molecule type" value="Genomic_DNA"/>
</dbReference>
<evidence type="ECO:0000259" key="1">
    <source>
        <dbReference type="Pfam" id="PF00462"/>
    </source>
</evidence>
<organism evidence="2 3">
    <name type="scientific">Gardnerella vaginalis</name>
    <dbReference type="NCBI Taxonomy" id="2702"/>
    <lineage>
        <taxon>Bacteria</taxon>
        <taxon>Bacillati</taxon>
        <taxon>Actinomycetota</taxon>
        <taxon>Actinomycetes</taxon>
        <taxon>Bifidobacteriales</taxon>
        <taxon>Bifidobacteriaceae</taxon>
        <taxon>Gardnerella</taxon>
    </lineage>
</organism>
<evidence type="ECO:0000313" key="2">
    <source>
        <dbReference type="EMBL" id="KXI16230.1"/>
    </source>
</evidence>
<reference evidence="2 3" key="1">
    <citation type="submission" date="2016-02" db="EMBL/GenBank/DDBJ databases">
        <authorList>
            <person name="Wen L."/>
            <person name="He K."/>
            <person name="Yang H."/>
        </authorList>
    </citation>
    <scope>NUCLEOTIDE SEQUENCE [LARGE SCALE GENOMIC DNA]</scope>
    <source>
        <strain evidence="2 3">CMW7778B</strain>
    </source>
</reference>